<dbReference type="OrthoDB" id="652299at2"/>
<sequence>MKNILTLLILFVSSTLIFAQDDVTPTKKYVYLDGSVQVGTDFVGSLAYGHSWGIGKNRNFILGTGLRFSGFTTGSKEFYSAPPEYFGEASKQDTVTINSPSQMNLALYFSVSYLFKGKFEVGMNIDVIGYTFGPEHDAVYTGNGVDQNTTVSSNNVSALLIGANDIGMLKSEFYAQYHFNKKWSARVGFASTFTEYSTPTELQQGNKRYRGISNGLIVGARYNLK</sequence>
<keyword evidence="3" id="KW-1185">Reference proteome</keyword>
<evidence type="ECO:0000313" key="2">
    <source>
        <dbReference type="EMBL" id="AZQ61191.1"/>
    </source>
</evidence>
<gene>
    <name evidence="2" type="ORF">EI427_02830</name>
</gene>
<name>A0A3S9NZ20_9BACT</name>
<protein>
    <recommendedName>
        <fullName evidence="4">Outer membrane protein beta-barrel domain-containing protein</fullName>
    </recommendedName>
</protein>
<dbReference type="RefSeq" id="WP_126611403.1">
    <property type="nucleotide sequence ID" value="NZ_CP034562.1"/>
</dbReference>
<evidence type="ECO:0000256" key="1">
    <source>
        <dbReference type="SAM" id="SignalP"/>
    </source>
</evidence>
<evidence type="ECO:0008006" key="4">
    <source>
        <dbReference type="Google" id="ProtNLM"/>
    </source>
</evidence>
<feature type="signal peptide" evidence="1">
    <location>
        <begin position="1"/>
        <end position="19"/>
    </location>
</feature>
<proteinExistence type="predicted"/>
<reference evidence="2 3" key="1">
    <citation type="submission" date="2018-12" db="EMBL/GenBank/DDBJ databases">
        <title>Flammeovirga pectinis sp. nov., isolated from the gut of the Korean scallop, Patinopecten yessoensis.</title>
        <authorList>
            <person name="Bae J.-W."/>
            <person name="Jeong Y.-S."/>
            <person name="Kang W."/>
        </authorList>
    </citation>
    <scope>NUCLEOTIDE SEQUENCE [LARGE SCALE GENOMIC DNA]</scope>
    <source>
        <strain evidence="2 3">L12M1</strain>
    </source>
</reference>
<evidence type="ECO:0000313" key="3">
    <source>
        <dbReference type="Proteomes" id="UP000267268"/>
    </source>
</evidence>
<feature type="chain" id="PRO_5019420017" description="Outer membrane protein beta-barrel domain-containing protein" evidence="1">
    <location>
        <begin position="20"/>
        <end position="225"/>
    </location>
</feature>
<dbReference type="EMBL" id="CP034562">
    <property type="protein sequence ID" value="AZQ61191.1"/>
    <property type="molecule type" value="Genomic_DNA"/>
</dbReference>
<dbReference type="AlphaFoldDB" id="A0A3S9NZ20"/>
<keyword evidence="1" id="KW-0732">Signal</keyword>
<dbReference type="KEGG" id="fll:EI427_02830"/>
<accession>A0A3S9NZ20</accession>
<organism evidence="2 3">
    <name type="scientific">Flammeovirga pectinis</name>
    <dbReference type="NCBI Taxonomy" id="2494373"/>
    <lineage>
        <taxon>Bacteria</taxon>
        <taxon>Pseudomonadati</taxon>
        <taxon>Bacteroidota</taxon>
        <taxon>Cytophagia</taxon>
        <taxon>Cytophagales</taxon>
        <taxon>Flammeovirgaceae</taxon>
        <taxon>Flammeovirga</taxon>
    </lineage>
</organism>
<dbReference type="Proteomes" id="UP000267268">
    <property type="component" value="Chromosome 1"/>
</dbReference>